<protein>
    <submittedName>
        <fullName evidence="2">Uncharacterized protein</fullName>
    </submittedName>
</protein>
<proteinExistence type="predicted"/>
<accession>A0A2P5AF60</accession>
<dbReference type="OrthoDB" id="10278114at2759"/>
<dbReference type="EMBL" id="JXTB01000623">
    <property type="protein sequence ID" value="PON35175.1"/>
    <property type="molecule type" value="Genomic_DNA"/>
</dbReference>
<reference evidence="3" key="1">
    <citation type="submission" date="2016-06" db="EMBL/GenBank/DDBJ databases">
        <title>Parallel loss of symbiosis genes in relatives of nitrogen-fixing non-legume Parasponia.</title>
        <authorList>
            <person name="Van Velzen R."/>
            <person name="Holmer R."/>
            <person name="Bu F."/>
            <person name="Rutten L."/>
            <person name="Van Zeijl A."/>
            <person name="Liu W."/>
            <person name="Santuari L."/>
            <person name="Cao Q."/>
            <person name="Sharma T."/>
            <person name="Shen D."/>
            <person name="Roswanjaya Y."/>
            <person name="Wardhani T."/>
            <person name="Kalhor M.S."/>
            <person name="Jansen J."/>
            <person name="Van den Hoogen J."/>
            <person name="Gungor B."/>
            <person name="Hartog M."/>
            <person name="Hontelez J."/>
            <person name="Verver J."/>
            <person name="Yang W.-C."/>
            <person name="Schijlen E."/>
            <person name="Repin R."/>
            <person name="Schilthuizen M."/>
            <person name="Schranz E."/>
            <person name="Heidstra R."/>
            <person name="Miyata K."/>
            <person name="Fedorova E."/>
            <person name="Kohlen W."/>
            <person name="Bisseling T."/>
            <person name="Smit S."/>
            <person name="Geurts R."/>
        </authorList>
    </citation>
    <scope>NUCLEOTIDE SEQUENCE [LARGE SCALE GENOMIC DNA]</scope>
    <source>
        <strain evidence="3">cv. WU1-14</strain>
    </source>
</reference>
<evidence type="ECO:0000256" key="1">
    <source>
        <dbReference type="SAM" id="MobiDB-lite"/>
    </source>
</evidence>
<keyword evidence="3" id="KW-1185">Reference proteome</keyword>
<name>A0A2P5AF60_PARAD</name>
<comment type="caution">
    <text evidence="2">The sequence shown here is derived from an EMBL/GenBank/DDBJ whole genome shotgun (WGS) entry which is preliminary data.</text>
</comment>
<sequence length="105" mass="11434">MSAHCPNTVGPKPYNLSMTKAPDGPDVTALELLGQRGPSDLGGEDVRYRGSVVELENILGFSIKKAYRRSTPTCGALVVWDPLALLLQAKDRFFFQLSSQVLNPT</sequence>
<dbReference type="AlphaFoldDB" id="A0A2P5AF60"/>
<evidence type="ECO:0000313" key="2">
    <source>
        <dbReference type="EMBL" id="PON35175.1"/>
    </source>
</evidence>
<evidence type="ECO:0000313" key="3">
    <source>
        <dbReference type="Proteomes" id="UP000237105"/>
    </source>
</evidence>
<gene>
    <name evidence="2" type="ORF">PanWU01x14_338340</name>
</gene>
<organism evidence="2 3">
    <name type="scientific">Parasponia andersonii</name>
    <name type="common">Sponia andersonii</name>
    <dbReference type="NCBI Taxonomy" id="3476"/>
    <lineage>
        <taxon>Eukaryota</taxon>
        <taxon>Viridiplantae</taxon>
        <taxon>Streptophyta</taxon>
        <taxon>Embryophyta</taxon>
        <taxon>Tracheophyta</taxon>
        <taxon>Spermatophyta</taxon>
        <taxon>Magnoliopsida</taxon>
        <taxon>eudicotyledons</taxon>
        <taxon>Gunneridae</taxon>
        <taxon>Pentapetalae</taxon>
        <taxon>rosids</taxon>
        <taxon>fabids</taxon>
        <taxon>Rosales</taxon>
        <taxon>Cannabaceae</taxon>
        <taxon>Parasponia</taxon>
    </lineage>
</organism>
<feature type="region of interest" description="Disordered" evidence="1">
    <location>
        <begin position="1"/>
        <end position="22"/>
    </location>
</feature>
<dbReference type="Proteomes" id="UP000237105">
    <property type="component" value="Unassembled WGS sequence"/>
</dbReference>